<dbReference type="VEuPathDB" id="TrichDB:TVAG_188040"/>
<sequence>MSSSQRILIAYYSQTGTTKSVADIIHKVIGGDIFEIRSRTSNIDSYNDLVEAFKRERDQNARPDLLDELTNPDDYDVIILGNPCWGELFPNATFTFLEKYKFENKTILPFDTHMGSGLGSIVNEIKKLCPKAIVKDGLAIRNTRCRNCRTDVEKWLHKNGII</sequence>
<gene>
    <name evidence="2" type="ORF">TVAG_188040</name>
</gene>
<protein>
    <recommendedName>
        <fullName evidence="1">Flavodoxin-like domain-containing protein</fullName>
    </recommendedName>
</protein>
<dbReference type="PANTHER" id="PTHR39201:SF1">
    <property type="entry name" value="FLAVODOXIN-LIKE DOMAIN-CONTAINING PROTEIN"/>
    <property type="match status" value="1"/>
</dbReference>
<dbReference type="EMBL" id="DS113251">
    <property type="protein sequence ID" value="EAY15753.1"/>
    <property type="molecule type" value="Genomic_DNA"/>
</dbReference>
<organism evidence="2 3">
    <name type="scientific">Trichomonas vaginalis (strain ATCC PRA-98 / G3)</name>
    <dbReference type="NCBI Taxonomy" id="412133"/>
    <lineage>
        <taxon>Eukaryota</taxon>
        <taxon>Metamonada</taxon>
        <taxon>Parabasalia</taxon>
        <taxon>Trichomonadida</taxon>
        <taxon>Trichomonadidae</taxon>
        <taxon>Trichomonas</taxon>
    </lineage>
</organism>
<dbReference type="InterPro" id="IPR029039">
    <property type="entry name" value="Flavoprotein-like_sf"/>
</dbReference>
<feature type="domain" description="Flavodoxin-like" evidence="1">
    <location>
        <begin position="6"/>
        <end position="158"/>
    </location>
</feature>
<dbReference type="AlphaFoldDB" id="A2DV26"/>
<dbReference type="SUPFAM" id="SSF52218">
    <property type="entry name" value="Flavoproteins"/>
    <property type="match status" value="1"/>
</dbReference>
<reference evidence="2" key="2">
    <citation type="journal article" date="2007" name="Science">
        <title>Draft genome sequence of the sexually transmitted pathogen Trichomonas vaginalis.</title>
        <authorList>
            <person name="Carlton J.M."/>
            <person name="Hirt R.P."/>
            <person name="Silva J.C."/>
            <person name="Delcher A.L."/>
            <person name="Schatz M."/>
            <person name="Zhao Q."/>
            <person name="Wortman J.R."/>
            <person name="Bidwell S.L."/>
            <person name="Alsmark U.C.M."/>
            <person name="Besteiro S."/>
            <person name="Sicheritz-Ponten T."/>
            <person name="Noel C.J."/>
            <person name="Dacks J.B."/>
            <person name="Foster P.G."/>
            <person name="Simillion C."/>
            <person name="Van de Peer Y."/>
            <person name="Miranda-Saavedra D."/>
            <person name="Barton G.J."/>
            <person name="Westrop G.D."/>
            <person name="Mueller S."/>
            <person name="Dessi D."/>
            <person name="Fiori P.L."/>
            <person name="Ren Q."/>
            <person name="Paulsen I."/>
            <person name="Zhang H."/>
            <person name="Bastida-Corcuera F.D."/>
            <person name="Simoes-Barbosa A."/>
            <person name="Brown M.T."/>
            <person name="Hayes R.D."/>
            <person name="Mukherjee M."/>
            <person name="Okumura C.Y."/>
            <person name="Schneider R."/>
            <person name="Smith A.J."/>
            <person name="Vanacova S."/>
            <person name="Villalvazo M."/>
            <person name="Haas B.J."/>
            <person name="Pertea M."/>
            <person name="Feldblyum T.V."/>
            <person name="Utterback T.R."/>
            <person name="Shu C.L."/>
            <person name="Osoegawa K."/>
            <person name="de Jong P.J."/>
            <person name="Hrdy I."/>
            <person name="Horvathova L."/>
            <person name="Zubacova Z."/>
            <person name="Dolezal P."/>
            <person name="Malik S.B."/>
            <person name="Logsdon J.M. Jr."/>
            <person name="Henze K."/>
            <person name="Gupta A."/>
            <person name="Wang C.C."/>
            <person name="Dunne R.L."/>
            <person name="Upcroft J.A."/>
            <person name="Upcroft P."/>
            <person name="White O."/>
            <person name="Salzberg S.L."/>
            <person name="Tang P."/>
            <person name="Chiu C.-H."/>
            <person name="Lee Y.-S."/>
            <person name="Embley T.M."/>
            <person name="Coombs G.H."/>
            <person name="Mottram J.C."/>
            <person name="Tachezy J."/>
            <person name="Fraser-Liggett C.M."/>
            <person name="Johnson P.J."/>
        </authorList>
    </citation>
    <scope>NUCLEOTIDE SEQUENCE [LARGE SCALE GENOMIC DNA]</scope>
    <source>
        <strain evidence="2">G3</strain>
    </source>
</reference>
<dbReference type="KEGG" id="tva:4773760"/>
<dbReference type="VEuPathDB" id="TrichDB:TVAGG3_0940730"/>
<dbReference type="RefSeq" id="XP_001327976.1">
    <property type="nucleotide sequence ID" value="XM_001327941.1"/>
</dbReference>
<accession>A2DV26</accession>
<evidence type="ECO:0000313" key="3">
    <source>
        <dbReference type="Proteomes" id="UP000001542"/>
    </source>
</evidence>
<dbReference type="Pfam" id="PF12682">
    <property type="entry name" value="Flavodoxin_4"/>
    <property type="match status" value="1"/>
</dbReference>
<dbReference type="InParanoid" id="A2DV26"/>
<dbReference type="Proteomes" id="UP000001542">
    <property type="component" value="Unassembled WGS sequence"/>
</dbReference>
<dbReference type="InterPro" id="IPR008254">
    <property type="entry name" value="Flavodoxin/NO_synth"/>
</dbReference>
<reference evidence="2" key="1">
    <citation type="submission" date="2006-10" db="EMBL/GenBank/DDBJ databases">
        <authorList>
            <person name="Amadeo P."/>
            <person name="Zhao Q."/>
            <person name="Wortman J."/>
            <person name="Fraser-Liggett C."/>
            <person name="Carlton J."/>
        </authorList>
    </citation>
    <scope>NUCLEOTIDE SEQUENCE</scope>
    <source>
        <strain evidence="2">G3</strain>
    </source>
</reference>
<name>A2DV26_TRIV3</name>
<dbReference type="Gene3D" id="3.40.50.360">
    <property type="match status" value="1"/>
</dbReference>
<dbReference type="SMR" id="A2DV26"/>
<dbReference type="PANTHER" id="PTHR39201">
    <property type="entry name" value="EXPORTED PROTEIN-RELATED"/>
    <property type="match status" value="1"/>
</dbReference>
<dbReference type="OrthoDB" id="10264576at2759"/>
<evidence type="ECO:0000259" key="1">
    <source>
        <dbReference type="Pfam" id="PF12682"/>
    </source>
</evidence>
<dbReference type="GO" id="GO:0010181">
    <property type="term" value="F:FMN binding"/>
    <property type="evidence" value="ECO:0007669"/>
    <property type="project" value="InterPro"/>
</dbReference>
<keyword evidence="3" id="KW-1185">Reference proteome</keyword>
<evidence type="ECO:0000313" key="2">
    <source>
        <dbReference type="EMBL" id="EAY15753.1"/>
    </source>
</evidence>
<proteinExistence type="predicted"/>